<reference evidence="1 2" key="1">
    <citation type="submission" date="2014-04" db="EMBL/GenBank/DDBJ databases">
        <authorList>
            <consortium name="DOE Joint Genome Institute"/>
            <person name="Kuo A."/>
            <person name="Tarkka M."/>
            <person name="Buscot F."/>
            <person name="Kohler A."/>
            <person name="Nagy L.G."/>
            <person name="Floudas D."/>
            <person name="Copeland A."/>
            <person name="Barry K.W."/>
            <person name="Cichocki N."/>
            <person name="Veneault-Fourrey C."/>
            <person name="LaButti K."/>
            <person name="Lindquist E.A."/>
            <person name="Lipzen A."/>
            <person name="Lundell T."/>
            <person name="Morin E."/>
            <person name="Murat C."/>
            <person name="Sun H."/>
            <person name="Tunlid A."/>
            <person name="Henrissat B."/>
            <person name="Grigoriev I.V."/>
            <person name="Hibbett D.S."/>
            <person name="Martin F."/>
            <person name="Nordberg H.P."/>
            <person name="Cantor M.N."/>
            <person name="Hua S.X."/>
        </authorList>
    </citation>
    <scope>NUCLEOTIDE SEQUENCE [LARGE SCALE GENOMIC DNA]</scope>
    <source>
        <strain evidence="1 2">F 1598</strain>
    </source>
</reference>
<dbReference type="OrthoDB" id="3362711at2759"/>
<dbReference type="Proteomes" id="UP000054166">
    <property type="component" value="Unassembled WGS sequence"/>
</dbReference>
<dbReference type="EMBL" id="KN832981">
    <property type="protein sequence ID" value="KIM86820.1"/>
    <property type="molecule type" value="Genomic_DNA"/>
</dbReference>
<evidence type="ECO:0000313" key="1">
    <source>
        <dbReference type="EMBL" id="KIM86820.1"/>
    </source>
</evidence>
<protein>
    <submittedName>
        <fullName evidence="1">Uncharacterized protein</fullName>
    </submittedName>
</protein>
<dbReference type="HOGENOM" id="CLU_1587130_0_0_1"/>
<dbReference type="InParanoid" id="A0A0C3FS33"/>
<proteinExistence type="predicted"/>
<evidence type="ECO:0000313" key="2">
    <source>
        <dbReference type="Proteomes" id="UP000054166"/>
    </source>
</evidence>
<name>A0A0C3FS33_PILCF</name>
<dbReference type="AlphaFoldDB" id="A0A0C3FS33"/>
<accession>A0A0C3FS33</accession>
<sequence>MNNNLNQSPCLVAAYAQGTCNGGQFTVNPLAPDTHYTGPDVAMANPCQCSTVVYSLMSACAVCQNRNIETWSTWDVNCSQVYLMQFPNQVPSATSIPAWAYLDVVTNDTFSAAVAQADVCELYSYPRGTSTFIHLQRHQRHPHPPLMPLNPPAPCSTLQPPRPLYLVA</sequence>
<keyword evidence="2" id="KW-1185">Reference proteome</keyword>
<reference evidence="2" key="2">
    <citation type="submission" date="2015-01" db="EMBL/GenBank/DDBJ databases">
        <title>Evolutionary Origins and Diversification of the Mycorrhizal Mutualists.</title>
        <authorList>
            <consortium name="DOE Joint Genome Institute"/>
            <consortium name="Mycorrhizal Genomics Consortium"/>
            <person name="Kohler A."/>
            <person name="Kuo A."/>
            <person name="Nagy L.G."/>
            <person name="Floudas D."/>
            <person name="Copeland A."/>
            <person name="Barry K.W."/>
            <person name="Cichocki N."/>
            <person name="Veneault-Fourrey C."/>
            <person name="LaButti K."/>
            <person name="Lindquist E.A."/>
            <person name="Lipzen A."/>
            <person name="Lundell T."/>
            <person name="Morin E."/>
            <person name="Murat C."/>
            <person name="Riley R."/>
            <person name="Ohm R."/>
            <person name="Sun H."/>
            <person name="Tunlid A."/>
            <person name="Henrissat B."/>
            <person name="Grigoriev I.V."/>
            <person name="Hibbett D.S."/>
            <person name="Martin F."/>
        </authorList>
    </citation>
    <scope>NUCLEOTIDE SEQUENCE [LARGE SCALE GENOMIC DNA]</scope>
    <source>
        <strain evidence="2">F 1598</strain>
    </source>
</reference>
<dbReference type="STRING" id="765440.A0A0C3FS33"/>
<gene>
    <name evidence="1" type="ORF">PILCRDRAFT_317299</name>
</gene>
<organism evidence="1 2">
    <name type="scientific">Piloderma croceum (strain F 1598)</name>
    <dbReference type="NCBI Taxonomy" id="765440"/>
    <lineage>
        <taxon>Eukaryota</taxon>
        <taxon>Fungi</taxon>
        <taxon>Dikarya</taxon>
        <taxon>Basidiomycota</taxon>
        <taxon>Agaricomycotina</taxon>
        <taxon>Agaricomycetes</taxon>
        <taxon>Agaricomycetidae</taxon>
        <taxon>Atheliales</taxon>
        <taxon>Atheliaceae</taxon>
        <taxon>Piloderma</taxon>
    </lineage>
</organism>